<dbReference type="Proteomes" id="UP000296862">
    <property type="component" value="Chromosome"/>
</dbReference>
<feature type="signal peptide" evidence="1">
    <location>
        <begin position="1"/>
        <end position="21"/>
    </location>
</feature>
<dbReference type="PROSITE" id="PS50835">
    <property type="entry name" value="IG_LIKE"/>
    <property type="match status" value="1"/>
</dbReference>
<dbReference type="NCBIfam" id="TIGR04131">
    <property type="entry name" value="Bac_Flav_CTERM"/>
    <property type="match status" value="1"/>
</dbReference>
<feature type="chain" id="PRO_5020839039" description="Ig-like domain-containing protein" evidence="1">
    <location>
        <begin position="22"/>
        <end position="1150"/>
    </location>
</feature>
<protein>
    <recommendedName>
        <fullName evidence="2">Ig-like domain-containing protein</fullName>
    </recommendedName>
</protein>
<keyword evidence="4" id="KW-1185">Reference proteome</keyword>
<sequence length="1150" mass="124244">MLGKRLYLFLTFLFFVQFAQGQLSNFTLNVTATNETCPSNGTLTFAVSNTTTGSTFLYSVYLLPDVTTPISVQSATTISGLPAGNYRVVATQSLGGESGTQQQDATIVNTTSLLTYQTTSTNEICGNDGTITVNVTTGTAASYQIISGPMTRPLQTSNLFTGLTAGVYQIRVVDTCGQAVVQTYTLFKTDTNINFTLMNPSMVSCTMANIGASFQPALSSGIIRYPLQIVIVFSPPTGPSITYNQTLTTGNGFSQQVPYFPNSNYSFTITDGCGTVYNLNGVIEVLPPIGGPGYTVGPQDCDFQLINFSNVTSLILVSAPPGYAGTLPQNFDSSIVNAEVVVHDVVPGTYIFNVIDACGNPQTVTVIVSTNQGANPPYYVIASPTCIDVTLFVYDVDQLIMISAPPTYTVPLPHDYSSLINSAHYAVFVHLPVGTYVFNVVDRCGNALPMTVVITSQTNPPTVSVREGCENGFGSFRMSGDLIAVSITSAPTAYTGPVPADLSGNIVSSGTRFTMDSLPPGSYSFQSTNSCGGTFTTNITILGYQQNTNVVIAPNCGSFNLTLNHTSNNNFGATYWLQKFDAASGNWVHPLTDIVYTDGSFPTTTNSFELTNNGTTFNIAFVGHFRILKVFNVFTTGISSQVNCFKVIYEFDFYNVPRIIDVFPVSCGSTFEVVVNAVGNSALVYRITTKNGLPFLVENGSSNLFSGLEPGTYNFEVEDVCHNSANSQFQVLNPAPMTIASSISCDGQSASLTVANFPFLTYQWWKDNNTTTILSTTNSLNFSSFNSALDNGTYHVRITYLGNPASCLNQVLDYEVNINNTTPQAGNDNTVSYCGRQGVIDMTTLLTGTFQPLGTWTEITTSGTLTNNLWDSSTVPFGIYQFKYTVIGSCASTDDATINITIKAIPETPVASADPILCETQNVNLFATFVANGNYNWTGPNGFASTLQNPTINSVSVSDNGTYTVNVTQNGCQSGNSSVEVLVNPLPSFTLNQSCVGKDYQLWYTRQNETSFDEATSTFSWTGPNNYTSNQNPITITGGELGVYSLSITNQFGCEVTNTIDVVRNICFIPNVITPNNDQTNESLDLTGFGVDKLEIYNRWGRKVYEKSNYSDEWHGQNMNGGILPDSTYYYIIKLDTAEIKNGWIFLTRG</sequence>
<evidence type="ECO:0000259" key="2">
    <source>
        <dbReference type="PROSITE" id="PS50835"/>
    </source>
</evidence>
<accession>A0A4V1CBY9</accession>
<dbReference type="InterPro" id="IPR026341">
    <property type="entry name" value="T9SS_type_B"/>
</dbReference>
<evidence type="ECO:0000256" key="1">
    <source>
        <dbReference type="SAM" id="SignalP"/>
    </source>
</evidence>
<dbReference type="AlphaFoldDB" id="A0A4V1CBY9"/>
<dbReference type="InterPro" id="IPR007110">
    <property type="entry name" value="Ig-like_dom"/>
</dbReference>
<dbReference type="Pfam" id="PF13585">
    <property type="entry name" value="CHU_C"/>
    <property type="match status" value="1"/>
</dbReference>
<gene>
    <name evidence="3" type="ORF">GS03_01142</name>
</gene>
<dbReference type="Gene3D" id="2.60.40.10">
    <property type="entry name" value="Immunoglobulins"/>
    <property type="match status" value="2"/>
</dbReference>
<evidence type="ECO:0000313" key="4">
    <source>
        <dbReference type="Proteomes" id="UP000296862"/>
    </source>
</evidence>
<dbReference type="KEGG" id="fsn:GS03_01142"/>
<dbReference type="OrthoDB" id="601690at2"/>
<dbReference type="InterPro" id="IPR013783">
    <property type="entry name" value="Ig-like_fold"/>
</dbReference>
<reference evidence="3 4" key="1">
    <citation type="submission" date="2019-04" db="EMBL/GenBank/DDBJ databases">
        <title>Flavobacterium sp. GS03.</title>
        <authorList>
            <person name="Kim H."/>
        </authorList>
    </citation>
    <scope>NUCLEOTIDE SEQUENCE [LARGE SCALE GENOMIC DNA]</scope>
    <source>
        <strain evidence="3 4">GS03</strain>
    </source>
</reference>
<dbReference type="EMBL" id="CP038810">
    <property type="protein sequence ID" value="QBZ97644.1"/>
    <property type="molecule type" value="Genomic_DNA"/>
</dbReference>
<organism evidence="3 4">
    <name type="scientific">Flavobacterium sangjuense</name>
    <dbReference type="NCBI Taxonomy" id="2518177"/>
    <lineage>
        <taxon>Bacteria</taxon>
        <taxon>Pseudomonadati</taxon>
        <taxon>Bacteroidota</taxon>
        <taxon>Flavobacteriia</taxon>
        <taxon>Flavobacteriales</taxon>
        <taxon>Flavobacteriaceae</taxon>
        <taxon>Flavobacterium</taxon>
    </lineage>
</organism>
<feature type="domain" description="Ig-like" evidence="2">
    <location>
        <begin position="710"/>
        <end position="813"/>
    </location>
</feature>
<proteinExistence type="predicted"/>
<evidence type="ECO:0000313" key="3">
    <source>
        <dbReference type="EMBL" id="QBZ97644.1"/>
    </source>
</evidence>
<dbReference type="RefSeq" id="WP_136151593.1">
    <property type="nucleotide sequence ID" value="NZ_CP038810.1"/>
</dbReference>
<name>A0A4V1CBY9_9FLAO</name>
<keyword evidence="1" id="KW-0732">Signal</keyword>